<dbReference type="Gene3D" id="2.180.10.10">
    <property type="entry name" value="RHS repeat-associated core"/>
    <property type="match status" value="2"/>
</dbReference>
<dbReference type="KEGG" id="arev:RVR_7118"/>
<reference evidence="4 5" key="1">
    <citation type="journal article" date="2010" name="J. Bacteriol.">
        <title>Biochemical characterization of a novel indole prenyltransferase from Streptomyces sp. SN-593.</title>
        <authorList>
            <person name="Takahashi S."/>
            <person name="Takagi H."/>
            <person name="Toyoda A."/>
            <person name="Uramoto M."/>
            <person name="Nogawa T."/>
            <person name="Ueki M."/>
            <person name="Sakaki Y."/>
            <person name="Osada H."/>
        </authorList>
    </citation>
    <scope>NUCLEOTIDE SEQUENCE [LARGE SCALE GENOMIC DNA]</scope>
    <source>
        <strain evidence="4 5">SN-593</strain>
    </source>
</reference>
<dbReference type="NCBIfam" id="TIGR03696">
    <property type="entry name" value="Rhs_assc_core"/>
    <property type="match status" value="1"/>
</dbReference>
<dbReference type="NCBIfam" id="TIGR01643">
    <property type="entry name" value="YD_repeat_2x"/>
    <property type="match status" value="2"/>
</dbReference>
<feature type="compositionally biased region" description="Basic and acidic residues" evidence="2">
    <location>
        <begin position="1502"/>
        <end position="1511"/>
    </location>
</feature>
<feature type="region of interest" description="Disordered" evidence="2">
    <location>
        <begin position="1288"/>
        <end position="1307"/>
    </location>
</feature>
<dbReference type="Pfam" id="PF05593">
    <property type="entry name" value="RHS_repeat"/>
    <property type="match status" value="2"/>
</dbReference>
<organism evidence="4 5">
    <name type="scientific">Actinacidiphila reveromycinica</name>
    <dbReference type="NCBI Taxonomy" id="659352"/>
    <lineage>
        <taxon>Bacteria</taxon>
        <taxon>Bacillati</taxon>
        <taxon>Actinomycetota</taxon>
        <taxon>Actinomycetes</taxon>
        <taxon>Kitasatosporales</taxon>
        <taxon>Streptomycetaceae</taxon>
        <taxon>Actinacidiphila</taxon>
    </lineage>
</organism>
<keyword evidence="1" id="KW-0677">Repeat</keyword>
<dbReference type="CDD" id="cd00081">
    <property type="entry name" value="Hint"/>
    <property type="match status" value="1"/>
</dbReference>
<dbReference type="EMBL" id="AP018365">
    <property type="protein sequence ID" value="BBB00170.1"/>
    <property type="molecule type" value="Genomic_DNA"/>
</dbReference>
<dbReference type="Pfam" id="PF07591">
    <property type="entry name" value="PT-HINT"/>
    <property type="match status" value="1"/>
</dbReference>
<evidence type="ECO:0000256" key="2">
    <source>
        <dbReference type="SAM" id="MobiDB-lite"/>
    </source>
</evidence>
<dbReference type="PANTHER" id="PTHR32305">
    <property type="match status" value="1"/>
</dbReference>
<dbReference type="NCBIfam" id="TIGR01443">
    <property type="entry name" value="intein_Cterm"/>
    <property type="match status" value="1"/>
</dbReference>
<keyword evidence="5" id="KW-1185">Reference proteome</keyword>
<dbReference type="Pfam" id="PF25023">
    <property type="entry name" value="TEN_YD-shell"/>
    <property type="match status" value="1"/>
</dbReference>
<dbReference type="InterPro" id="IPR036844">
    <property type="entry name" value="Hint_dom_sf"/>
</dbReference>
<dbReference type="SUPFAM" id="SSF51294">
    <property type="entry name" value="Hedgehog/intein (Hint) domain"/>
    <property type="match status" value="1"/>
</dbReference>
<reference evidence="4 5" key="4">
    <citation type="journal article" date="2020" name="Sci. Rep.">
        <title>beta-carboline chemical signals induce reveromycin production through a LuxR family regulator in Streptomyces sp. SN-593.</title>
        <authorList>
            <person name="Panthee S."/>
            <person name="Kito N."/>
            <person name="Hayashi T."/>
            <person name="Shimizu T."/>
            <person name="Ishikawa J."/>
            <person name="Hamamoto H."/>
            <person name="Osada H."/>
            <person name="Takahashi S."/>
        </authorList>
    </citation>
    <scope>NUCLEOTIDE SEQUENCE [LARGE SCALE GENOMIC DNA]</scope>
    <source>
        <strain evidence="4 5">SN-593</strain>
    </source>
</reference>
<dbReference type="Gene3D" id="2.170.16.10">
    <property type="entry name" value="Hedgehog/Intein (Hint) domain"/>
    <property type="match status" value="1"/>
</dbReference>
<protein>
    <recommendedName>
        <fullName evidence="3">Teneurin-like YD-shell domain-containing protein</fullName>
    </recommendedName>
</protein>
<sequence length="2261" mass="241908">MPTVPTAEKPVLGHDLKVAPRPTKGRPSLPRTQSQPTWPAAATAKVTVGSDTPRSAPKSTDTGLIALAGAPATTAKKTAGTTAPSRSNTPLSGPATVRVMNHATAQRAGINGMVFSLAKASGATGRDARVTVDYSTFAQAYGGSYAARAHLVELPACALTEPGDAACTTATPVAADNDLATHTLTADSVSLPATGPAVLALDAATSSDHGDYKASPLSASSSWTTDLNTGDFSWSYPMATPSVPGNFQPTVSLSYDSSSIDGRTSSTNNQSSWAGNGFNLWSGSISRSYKACTDDGVKNADGTKPGDMCWGDDNATLSLNGHSGELVATGTDSFRLKNDDGTKIDRLHGTSTNVRDNGAHDEEYWRVTTTDGTRYYFGYNRLPNWTSGDPVTNSTWTVPVYGNDSGEPCHADTFAASWCQQAWQWNLDYAVDAHGNAIGYFYTKETNNYARNLTAADETPYDRGGVLDHIEYGLRDSTVNTTKALARVDFTSAERCIKDDGSPCDASTIGDDATGWYDTPWDLNCKAGADCLASASPTFWTRKRLTDVTTSVIKADGSGYNPIDAWHLVQGWDMSDIDYELLLSSITHTGMSATPTVALPPVTFDYDQRTNRLDVPGDDTSPFIKKRLSTIDDEAGGQIDVTYSTATCDASHLPTPSSNTTRCFPVYFTRQGDADPTLQWFNKYVVDKITQTDRTGNAPDMVTQYSYLDGAAWHYDDDDGLTKEKYKTWSTWRGYGHVRVETGGQDPIGMETQADHYFLRGMDGDKGSTTPVTVSDDDGGTITDDNPLAGFEYKTEQYDQPGGVVLGKTVNTPWHHQTASQTHSWGTTTANLTGTASTRAWTSLDNGASTKWRTTHSVNSFEETAGRITQTDDFGDESTSADNRCTRTTYVDNTSAWILTAPARVETVATNCSATPDRSKDVLADVRTAYDGQGYGVAPTTGAATRTATLQTNDGTTATYLESGATYDDYGRALSATDITGTVTAPAGDTEASTVGDVTRTTRTDGRTTTTQYTPVTGFATTVKVTTPPATAGSAATAQTTQTTYDTLRGLPTTVLDPNNKRTDMTYDALGRNLRVWLPNRSKANNDIPNYQYTYTDDDKKPVAVVTKTLKSDSAQQATVALYDGLLRPRQTQEPGPDGGRLVTDTFYDERGLVSRAFASYDNPDPPAPAILTLDDATGVETQTWNSYDGLGRITTSQQVAGNSDGGQVLSTTTTAYGGNSVTVTPPKGASPTTTVTDARGNTTELVQYHGATPTSAADITHYSYTPAGQLHTITDPSGTVWNYGYDQRGNQTSAHDPDKGDSTSVYDDRNQLVSTTDALKQTVTHVYDGLGRETETHQGGATGPLLTAHVWDPSGFKGQLSSATRYVSDGASTLAYTTTYSLYDTLYRPSRTTVTVPKDPVRPDEDPLAGSYQFTTKYNANGTVSSTSYPAAGSLAAEIMTPTYDDIQRPIALSGTNNTDYVTDTVYSPTGKPLQYTYQSGGKKTQVTNTYQWGTQRLDNSRVDREDVPGTDKSSTYGYDEAGDITSIDDVSRDGTDNQCFQYDYLQRLTEAWAQGTGACTTDPSTATLGGPAPYWDSYTYNLNGDRSTDTIHDPAGVTSNDVHHAYTYPTATQAQPHTLTAVDQSGPQGISTDTYTYDADGDTKTRTINGNTQTLQWDVEGHLSQVTSDDGNGGTSTLASYVYDADGNRLISRAEDTTTLYLDGMEVTLDKGAATPKATRYYDLGGGNQAIRTDDGKLSFLISDHLGTAQLAIAAGDLSMQQRRSTPFGTARGSQPTSWPGDEGFVGGTQDQDTGLTHLGARDYDPTTGRFVSTDPLLDPGDPQSLNGYAYADNNPATLSDPSGRQVEECATGVLTNCKKGSPTSSSTYDSSRDRNSDPPSGGCPSTINPACPEYVASTDTSATTTKPQLPTVNLPPEWTQPNHGYGMWGLCWWGIDTALGCVHGKWALKAILDTDLGVLKSISGYDDVVSCSKGNWKGCTWSVVDGIGYLSVAGKAAAVVKDSKALAVVDTLAGCSFSPDTQVLMAHNKKKAIKDIKPGDQVETADPRDGKADGPRTVTARIVNHDNDLVDLKIAGTDGRTVVVHTTSRHPFWDDTKHQWTQAGRLPLGDALNAADGTHARVLAVKPVPGAAAMYNLTVQQLHTYYVLAGTTPILVHNTGCDVPALAAKINPDDLTMTKTVENHFNDITKRGLPARPFMNSTQVVREIMEGSGPVLDPRGAEGALRWDTPGALNGKEGTWELVVDTNTNTILHFNFVR</sequence>
<proteinExistence type="predicted"/>
<dbReference type="InterPro" id="IPR031325">
    <property type="entry name" value="RHS_repeat"/>
</dbReference>
<evidence type="ECO:0000313" key="4">
    <source>
        <dbReference type="EMBL" id="BBB00170.1"/>
    </source>
</evidence>
<feature type="region of interest" description="Disordered" evidence="2">
    <location>
        <begin position="1502"/>
        <end position="1522"/>
    </location>
</feature>
<feature type="region of interest" description="Disordered" evidence="2">
    <location>
        <begin position="1765"/>
        <end position="1891"/>
    </location>
</feature>
<dbReference type="InterPro" id="IPR056823">
    <property type="entry name" value="TEN-like_YD-shell"/>
</dbReference>
<feature type="domain" description="Teneurin-like YD-shell" evidence="3">
    <location>
        <begin position="1633"/>
        <end position="1838"/>
    </location>
</feature>
<gene>
    <name evidence="4" type="ORF">RVR_7118</name>
</gene>
<dbReference type="InterPro" id="IPR030934">
    <property type="entry name" value="Intein_C"/>
</dbReference>
<feature type="compositionally biased region" description="Basic and acidic residues" evidence="2">
    <location>
        <begin position="1296"/>
        <end position="1307"/>
    </location>
</feature>
<feature type="region of interest" description="Disordered" evidence="2">
    <location>
        <begin position="1"/>
        <end position="94"/>
    </location>
</feature>
<name>A0A7U3UWR4_9ACTN</name>
<reference evidence="4 5" key="3">
    <citation type="journal article" date="2011" name="Nat. Chem. Biol.">
        <title>Reveromycin A biosynthesis uses RevG and RevJ for stereospecific spiroacetal formation.</title>
        <authorList>
            <person name="Takahashi S."/>
            <person name="Toyoda A."/>
            <person name="Sekiyama Y."/>
            <person name="Takagi H."/>
            <person name="Nogawa T."/>
            <person name="Uramoto M."/>
            <person name="Suzuki R."/>
            <person name="Koshino H."/>
            <person name="Kumano T."/>
            <person name="Panthee S."/>
            <person name="Dairi T."/>
            <person name="Ishikawa J."/>
            <person name="Ikeda H."/>
            <person name="Sakaki Y."/>
            <person name="Osada H."/>
        </authorList>
    </citation>
    <scope>NUCLEOTIDE SEQUENCE [LARGE SCALE GENOMIC DNA]</scope>
    <source>
        <strain evidence="4 5">SN-593</strain>
    </source>
</reference>
<feature type="compositionally biased region" description="Low complexity" evidence="2">
    <location>
        <begin position="62"/>
        <end position="84"/>
    </location>
</feature>
<evidence type="ECO:0000256" key="1">
    <source>
        <dbReference type="ARBA" id="ARBA00022737"/>
    </source>
</evidence>
<evidence type="ECO:0000313" key="5">
    <source>
        <dbReference type="Proteomes" id="UP000595703"/>
    </source>
</evidence>
<evidence type="ECO:0000259" key="3">
    <source>
        <dbReference type="Pfam" id="PF25023"/>
    </source>
</evidence>
<dbReference type="Proteomes" id="UP000595703">
    <property type="component" value="Chromosome"/>
</dbReference>
<dbReference type="InterPro" id="IPR006530">
    <property type="entry name" value="YD"/>
</dbReference>
<dbReference type="InterPro" id="IPR022385">
    <property type="entry name" value="Rhs_assc_core"/>
</dbReference>
<reference evidence="4 5" key="2">
    <citation type="journal article" date="2011" name="J. Antibiot.">
        <title>Furaquinocins I and J: novel polyketide isoprenoid hybrid compounds from Streptomyces reveromyceticus SN-593.</title>
        <authorList>
            <person name="Panthee S."/>
            <person name="Takahashi S."/>
            <person name="Takagi H."/>
            <person name="Nogawa T."/>
            <person name="Oowada E."/>
            <person name="Uramoto M."/>
            <person name="Osada H."/>
        </authorList>
    </citation>
    <scope>NUCLEOTIDE SEQUENCE [LARGE SCALE GENOMIC DNA]</scope>
    <source>
        <strain evidence="4 5">SN-593</strain>
    </source>
</reference>
<dbReference type="PANTHER" id="PTHR32305:SF17">
    <property type="entry name" value="TRNA NUCLEASE WAPA"/>
    <property type="match status" value="1"/>
</dbReference>
<feature type="compositionally biased region" description="Polar residues" evidence="2">
    <location>
        <begin position="1765"/>
        <end position="1780"/>
    </location>
</feature>
<dbReference type="InterPro" id="IPR050708">
    <property type="entry name" value="T6SS_VgrG/RHS"/>
</dbReference>
<accession>A0A7U3UWR4</accession>
<feature type="compositionally biased region" description="Polar residues" evidence="2">
    <location>
        <begin position="49"/>
        <end position="61"/>
    </location>
</feature>